<dbReference type="AlphaFoldDB" id="A0A2H3J068"/>
<organism evidence="2 3">
    <name type="scientific">Wolfiporia cocos (strain MD-104)</name>
    <name type="common">Brown rot fungus</name>
    <dbReference type="NCBI Taxonomy" id="742152"/>
    <lineage>
        <taxon>Eukaryota</taxon>
        <taxon>Fungi</taxon>
        <taxon>Dikarya</taxon>
        <taxon>Basidiomycota</taxon>
        <taxon>Agaricomycotina</taxon>
        <taxon>Agaricomycetes</taxon>
        <taxon>Polyporales</taxon>
        <taxon>Phaeolaceae</taxon>
        <taxon>Wolfiporia</taxon>
    </lineage>
</organism>
<accession>A0A2H3J068</accession>
<evidence type="ECO:0000256" key="1">
    <source>
        <dbReference type="SAM" id="SignalP"/>
    </source>
</evidence>
<sequence length="238" mass="26252">MTAMLLGVLLMTLTFCNVALAAPVGTRGIASSHHSRATSPVGLEHYNFGFGTSADFPGVGDGPWAKRDHLDRNRVADDHGSGWARGWRYDISADFPMVERPLRKRSPIDWEAFFTHAGFGTLGSWDKEATALNTQLDRRSDLSTFLRLRFGTAATGGKQTESFNTAKIVNARSVPARRHEYDSLRDLGRGTTGFRWQLGSRTSPEKRWDYGPLSRINWGIAGADWGIGRVVSAPLESL</sequence>
<reference evidence="2 3" key="1">
    <citation type="journal article" date="2012" name="Science">
        <title>The Paleozoic origin of enzymatic lignin decomposition reconstructed from 31 fungal genomes.</title>
        <authorList>
            <person name="Floudas D."/>
            <person name="Binder M."/>
            <person name="Riley R."/>
            <person name="Barry K."/>
            <person name="Blanchette R.A."/>
            <person name="Henrissat B."/>
            <person name="Martinez A.T."/>
            <person name="Otillar R."/>
            <person name="Spatafora J.W."/>
            <person name="Yadav J.S."/>
            <person name="Aerts A."/>
            <person name="Benoit I."/>
            <person name="Boyd A."/>
            <person name="Carlson A."/>
            <person name="Copeland A."/>
            <person name="Coutinho P.M."/>
            <person name="de Vries R.P."/>
            <person name="Ferreira P."/>
            <person name="Findley K."/>
            <person name="Foster B."/>
            <person name="Gaskell J."/>
            <person name="Glotzer D."/>
            <person name="Gorecki P."/>
            <person name="Heitman J."/>
            <person name="Hesse C."/>
            <person name="Hori C."/>
            <person name="Igarashi K."/>
            <person name="Jurgens J.A."/>
            <person name="Kallen N."/>
            <person name="Kersten P."/>
            <person name="Kohler A."/>
            <person name="Kuees U."/>
            <person name="Kumar T.K.A."/>
            <person name="Kuo A."/>
            <person name="LaButti K."/>
            <person name="Larrondo L.F."/>
            <person name="Lindquist E."/>
            <person name="Ling A."/>
            <person name="Lombard V."/>
            <person name="Lucas S."/>
            <person name="Lundell T."/>
            <person name="Martin R."/>
            <person name="McLaughlin D.J."/>
            <person name="Morgenstern I."/>
            <person name="Morin E."/>
            <person name="Murat C."/>
            <person name="Nagy L.G."/>
            <person name="Nolan M."/>
            <person name="Ohm R.A."/>
            <person name="Patyshakuliyeva A."/>
            <person name="Rokas A."/>
            <person name="Ruiz-Duenas F.J."/>
            <person name="Sabat G."/>
            <person name="Salamov A."/>
            <person name="Samejima M."/>
            <person name="Schmutz J."/>
            <person name="Slot J.C."/>
            <person name="St John F."/>
            <person name="Stenlid J."/>
            <person name="Sun H."/>
            <person name="Sun S."/>
            <person name="Syed K."/>
            <person name="Tsang A."/>
            <person name="Wiebenga A."/>
            <person name="Young D."/>
            <person name="Pisabarro A."/>
            <person name="Eastwood D.C."/>
            <person name="Martin F."/>
            <person name="Cullen D."/>
            <person name="Grigoriev I.V."/>
            <person name="Hibbett D.S."/>
        </authorList>
    </citation>
    <scope>NUCLEOTIDE SEQUENCE [LARGE SCALE GENOMIC DNA]</scope>
    <source>
        <strain evidence="2 3">MD-104</strain>
    </source>
</reference>
<protein>
    <submittedName>
        <fullName evidence="2">Uncharacterized protein</fullName>
    </submittedName>
</protein>
<name>A0A2H3J068_WOLCO</name>
<proteinExistence type="predicted"/>
<dbReference type="EMBL" id="KB467843">
    <property type="protein sequence ID" value="PCH35095.1"/>
    <property type="molecule type" value="Genomic_DNA"/>
</dbReference>
<gene>
    <name evidence="2" type="ORF">WOLCODRAFT_27634</name>
</gene>
<feature type="chain" id="PRO_5013971229" evidence="1">
    <location>
        <begin position="22"/>
        <end position="238"/>
    </location>
</feature>
<keyword evidence="1" id="KW-0732">Signal</keyword>
<feature type="signal peptide" evidence="1">
    <location>
        <begin position="1"/>
        <end position="21"/>
    </location>
</feature>
<keyword evidence="3" id="KW-1185">Reference proteome</keyword>
<evidence type="ECO:0000313" key="2">
    <source>
        <dbReference type="EMBL" id="PCH35095.1"/>
    </source>
</evidence>
<evidence type="ECO:0000313" key="3">
    <source>
        <dbReference type="Proteomes" id="UP000218811"/>
    </source>
</evidence>
<dbReference type="Proteomes" id="UP000218811">
    <property type="component" value="Unassembled WGS sequence"/>
</dbReference>